<reference evidence="8 9" key="1">
    <citation type="submission" date="2013-08" db="EMBL/GenBank/DDBJ databases">
        <authorList>
            <person name="Huang J."/>
            <person name="Wang G."/>
        </authorList>
    </citation>
    <scope>NUCLEOTIDE SEQUENCE [LARGE SCALE GENOMIC DNA]</scope>
    <source>
        <strain evidence="8 9">BH030004</strain>
    </source>
</reference>
<sequence length="167" mass="18070">MLKKLFGKKNDQNTEEVLVSPLNGKILELSEVPDPVFSQKMMGDGLAIEPSEGKVVSPVEAEIVQLFPTKHAVGLKTDSGLEVLIHIGLETVSMEGEGFEGHVEVGDKVKQGDELITFDMDLVKEKAKSTITPVILTNGDDVVESQEVLNTGEATKGETELLKVNLK</sequence>
<proteinExistence type="predicted"/>
<evidence type="ECO:0000313" key="8">
    <source>
        <dbReference type="EMBL" id="KGX90340.1"/>
    </source>
</evidence>
<dbReference type="Pfam" id="PF00358">
    <property type="entry name" value="PTS_EIIA_1"/>
    <property type="match status" value="1"/>
</dbReference>
<comment type="subcellular location">
    <subcellularLocation>
        <location evidence="1">Cytoplasm</location>
    </subcellularLocation>
</comment>
<dbReference type="InterPro" id="IPR001127">
    <property type="entry name" value="PTS_EIIA_1_perm"/>
</dbReference>
<evidence type="ECO:0000313" key="9">
    <source>
        <dbReference type="Proteomes" id="UP000030403"/>
    </source>
</evidence>
<dbReference type="GO" id="GO:0009401">
    <property type="term" value="P:phosphoenolpyruvate-dependent sugar phosphotransferase system"/>
    <property type="evidence" value="ECO:0007669"/>
    <property type="project" value="UniProtKB-KW"/>
</dbReference>
<evidence type="ECO:0000256" key="2">
    <source>
        <dbReference type="ARBA" id="ARBA00022448"/>
    </source>
</evidence>
<dbReference type="InterPro" id="IPR050890">
    <property type="entry name" value="PTS_EIIA_component"/>
</dbReference>
<dbReference type="SUPFAM" id="SSF51261">
    <property type="entry name" value="Duplicated hybrid motif"/>
    <property type="match status" value="1"/>
</dbReference>
<organism evidence="8 9">
    <name type="scientific">Pontibacillus marinus BH030004 = DSM 16465</name>
    <dbReference type="NCBI Taxonomy" id="1385511"/>
    <lineage>
        <taxon>Bacteria</taxon>
        <taxon>Bacillati</taxon>
        <taxon>Bacillota</taxon>
        <taxon>Bacilli</taxon>
        <taxon>Bacillales</taxon>
        <taxon>Bacillaceae</taxon>
        <taxon>Pontibacillus</taxon>
    </lineage>
</organism>
<keyword evidence="6" id="KW-0418">Kinase</keyword>
<evidence type="ECO:0000256" key="5">
    <source>
        <dbReference type="ARBA" id="ARBA00022683"/>
    </source>
</evidence>
<keyword evidence="4" id="KW-0808">Transferase</keyword>
<dbReference type="FunFam" id="2.70.70.10:FF:000001">
    <property type="entry name" value="PTS system glucose-specific IIA component"/>
    <property type="match status" value="1"/>
</dbReference>
<comment type="caution">
    <text evidence="8">The sequence shown here is derived from an EMBL/GenBank/DDBJ whole genome shotgun (WGS) entry which is preliminary data.</text>
</comment>
<evidence type="ECO:0000256" key="4">
    <source>
        <dbReference type="ARBA" id="ARBA00022679"/>
    </source>
</evidence>
<dbReference type="AlphaFoldDB" id="A0A0A5GGU5"/>
<dbReference type="PROSITE" id="PS00371">
    <property type="entry name" value="PTS_EIIA_TYPE_1_HIS"/>
    <property type="match status" value="1"/>
</dbReference>
<dbReference type="Gene3D" id="2.70.70.10">
    <property type="entry name" value="Glucose Permease (Domain IIA)"/>
    <property type="match status" value="1"/>
</dbReference>
<dbReference type="InterPro" id="IPR011055">
    <property type="entry name" value="Dup_hybrid_motif"/>
</dbReference>
<dbReference type="GO" id="GO:0005737">
    <property type="term" value="C:cytoplasm"/>
    <property type="evidence" value="ECO:0007669"/>
    <property type="project" value="UniProtKB-SubCell"/>
</dbReference>
<dbReference type="EMBL" id="AVPF01000008">
    <property type="protein sequence ID" value="KGX90340.1"/>
    <property type="molecule type" value="Genomic_DNA"/>
</dbReference>
<dbReference type="OrthoDB" id="92465at2"/>
<keyword evidence="2" id="KW-0813">Transport</keyword>
<name>A0A0A5GGU5_9BACI</name>
<dbReference type="RefSeq" id="WP_027448629.1">
    <property type="nucleotide sequence ID" value="NZ_AVPF01000008.1"/>
</dbReference>
<accession>A0A0A5GGU5</accession>
<evidence type="ECO:0000259" key="7">
    <source>
        <dbReference type="PROSITE" id="PS51093"/>
    </source>
</evidence>
<evidence type="ECO:0000256" key="6">
    <source>
        <dbReference type="ARBA" id="ARBA00022777"/>
    </source>
</evidence>
<feature type="domain" description="PTS EIIA type-1" evidence="7">
    <location>
        <begin position="34"/>
        <end position="138"/>
    </location>
</feature>
<dbReference type="PANTHER" id="PTHR45008:SF1">
    <property type="entry name" value="PTS SYSTEM GLUCOSE-SPECIFIC EIIA COMPONENT"/>
    <property type="match status" value="1"/>
</dbReference>
<evidence type="ECO:0000256" key="1">
    <source>
        <dbReference type="ARBA" id="ARBA00004496"/>
    </source>
</evidence>
<keyword evidence="3 8" id="KW-0762">Sugar transport</keyword>
<dbReference type="PANTHER" id="PTHR45008">
    <property type="entry name" value="PTS SYSTEM GLUCOSE-SPECIFIC EIIA COMPONENT"/>
    <property type="match status" value="1"/>
</dbReference>
<gene>
    <name evidence="8" type="ORF">N783_21350</name>
</gene>
<dbReference type="eggNOG" id="COG2190">
    <property type="taxonomic scope" value="Bacteria"/>
</dbReference>
<dbReference type="NCBIfam" id="TIGR00830">
    <property type="entry name" value="PTBA"/>
    <property type="match status" value="1"/>
</dbReference>
<keyword evidence="5" id="KW-0598">Phosphotransferase system</keyword>
<protein>
    <submittedName>
        <fullName evidence="8">PTS glucose transporter subunit IIA</fullName>
    </submittedName>
</protein>
<dbReference type="GO" id="GO:0016301">
    <property type="term" value="F:kinase activity"/>
    <property type="evidence" value="ECO:0007669"/>
    <property type="project" value="UniProtKB-KW"/>
</dbReference>
<dbReference type="Proteomes" id="UP000030403">
    <property type="component" value="Unassembled WGS sequence"/>
</dbReference>
<dbReference type="PROSITE" id="PS51093">
    <property type="entry name" value="PTS_EIIA_TYPE_1"/>
    <property type="match status" value="1"/>
</dbReference>
<evidence type="ECO:0000256" key="3">
    <source>
        <dbReference type="ARBA" id="ARBA00022597"/>
    </source>
</evidence>
<dbReference type="STRING" id="1385511.GCA_000425225_02147"/>
<keyword evidence="9" id="KW-1185">Reference proteome</keyword>